<evidence type="ECO:0000256" key="16">
    <source>
        <dbReference type="SAM" id="MobiDB-lite"/>
    </source>
</evidence>
<dbReference type="InterPro" id="IPR018200">
    <property type="entry name" value="USP_CS"/>
</dbReference>
<dbReference type="InterPro" id="IPR001394">
    <property type="entry name" value="Peptidase_C19_UCH"/>
</dbReference>
<dbReference type="PROSITE" id="PS50271">
    <property type="entry name" value="ZF_UBP"/>
    <property type="match status" value="1"/>
</dbReference>
<keyword evidence="11" id="KW-0804">Transcription</keyword>
<dbReference type="EMBL" id="JAZDUA010000172">
    <property type="protein sequence ID" value="KAK7865570.1"/>
    <property type="molecule type" value="Genomic_DNA"/>
</dbReference>
<gene>
    <name evidence="19" type="ORF">R5R35_010104</name>
</gene>
<feature type="domain" description="USP" evidence="17">
    <location>
        <begin position="159"/>
        <end position="502"/>
    </location>
</feature>
<comment type="caution">
    <text evidence="19">The sequence shown here is derived from an EMBL/GenBank/DDBJ whole genome shotgun (WGS) entry which is preliminary data.</text>
</comment>
<reference evidence="19 20" key="1">
    <citation type="submission" date="2024-03" db="EMBL/GenBank/DDBJ databases">
        <title>The genome assembly and annotation of the cricket Gryllus longicercus Weissman &amp; Gray.</title>
        <authorList>
            <person name="Szrajer S."/>
            <person name="Gray D."/>
            <person name="Ylla G."/>
        </authorList>
    </citation>
    <scope>NUCLEOTIDE SEQUENCE [LARGE SCALE GENOMIC DNA]</scope>
    <source>
        <strain evidence="19">DAG 2021-001</strain>
        <tissue evidence="19">Whole body minus gut</tissue>
    </source>
</reference>
<dbReference type="PANTHER" id="PTHR21646:SF33">
    <property type="entry name" value="UBIQUITIN CARBOXYL-TERMINAL HYDROLASE 22"/>
    <property type="match status" value="1"/>
</dbReference>
<keyword evidence="5 14" id="KW-0863">Zinc-finger</keyword>
<dbReference type="CDD" id="cd02660">
    <property type="entry name" value="Peptidase_C19D"/>
    <property type="match status" value="1"/>
</dbReference>
<evidence type="ECO:0000313" key="20">
    <source>
        <dbReference type="Proteomes" id="UP001378592"/>
    </source>
</evidence>
<comment type="similarity">
    <text evidence="13">Belongs to the peptidase C19 family. UBP8 subfamily.</text>
</comment>
<evidence type="ECO:0000259" key="17">
    <source>
        <dbReference type="PROSITE" id="PS50235"/>
    </source>
</evidence>
<dbReference type="Gene3D" id="3.30.40.10">
    <property type="entry name" value="Zinc/RING finger domain, C3HC4 (zinc finger)"/>
    <property type="match status" value="1"/>
</dbReference>
<evidence type="ECO:0000256" key="1">
    <source>
        <dbReference type="ARBA" id="ARBA00000707"/>
    </source>
</evidence>
<keyword evidence="6 15" id="KW-0833">Ubl conjugation pathway</keyword>
<evidence type="ECO:0000256" key="13">
    <source>
        <dbReference type="ARBA" id="ARBA00038490"/>
    </source>
</evidence>
<evidence type="ECO:0000313" key="19">
    <source>
        <dbReference type="EMBL" id="KAK7865570.1"/>
    </source>
</evidence>
<keyword evidence="10" id="KW-0805">Transcription regulation</keyword>
<evidence type="ECO:0000256" key="15">
    <source>
        <dbReference type="RuleBase" id="RU366025"/>
    </source>
</evidence>
<evidence type="ECO:0000256" key="2">
    <source>
        <dbReference type="ARBA" id="ARBA00004123"/>
    </source>
</evidence>
<keyword evidence="7 15" id="KW-0378">Hydrolase</keyword>
<dbReference type="PROSITE" id="PS00972">
    <property type="entry name" value="USP_1"/>
    <property type="match status" value="1"/>
</dbReference>
<name>A0AAN9VIL6_9ORTH</name>
<evidence type="ECO:0000256" key="3">
    <source>
        <dbReference type="ARBA" id="ARBA00022670"/>
    </source>
</evidence>
<keyword evidence="4" id="KW-0479">Metal-binding</keyword>
<dbReference type="Pfam" id="PF02148">
    <property type="entry name" value="zf-UBP"/>
    <property type="match status" value="1"/>
</dbReference>
<evidence type="ECO:0000256" key="9">
    <source>
        <dbReference type="ARBA" id="ARBA00022833"/>
    </source>
</evidence>
<keyword evidence="8 15" id="KW-0788">Thiol protease</keyword>
<feature type="region of interest" description="Disordered" evidence="16">
    <location>
        <begin position="319"/>
        <end position="345"/>
    </location>
</feature>
<dbReference type="EC" id="3.4.19.12" evidence="15"/>
<dbReference type="Gene3D" id="3.90.70.10">
    <property type="entry name" value="Cysteine proteinases"/>
    <property type="match status" value="1"/>
</dbReference>
<organism evidence="19 20">
    <name type="scientific">Gryllus longicercus</name>
    <dbReference type="NCBI Taxonomy" id="2509291"/>
    <lineage>
        <taxon>Eukaryota</taxon>
        <taxon>Metazoa</taxon>
        <taxon>Ecdysozoa</taxon>
        <taxon>Arthropoda</taxon>
        <taxon>Hexapoda</taxon>
        <taxon>Insecta</taxon>
        <taxon>Pterygota</taxon>
        <taxon>Neoptera</taxon>
        <taxon>Polyneoptera</taxon>
        <taxon>Orthoptera</taxon>
        <taxon>Ensifera</taxon>
        <taxon>Gryllidea</taxon>
        <taxon>Grylloidea</taxon>
        <taxon>Gryllidae</taxon>
        <taxon>Gryllinae</taxon>
        <taxon>Gryllus</taxon>
    </lineage>
</organism>
<comment type="catalytic activity">
    <reaction evidence="1 15">
        <text>Thiol-dependent hydrolysis of ester, thioester, amide, peptide and isopeptide bonds formed by the C-terminal Gly of ubiquitin (a 76-residue protein attached to proteins as an intracellular targeting signal).</text>
        <dbReference type="EC" id="3.4.19.12"/>
    </reaction>
</comment>
<dbReference type="Proteomes" id="UP001378592">
    <property type="component" value="Unassembled WGS sequence"/>
</dbReference>
<keyword evidence="9" id="KW-0862">Zinc</keyword>
<dbReference type="InterPro" id="IPR050185">
    <property type="entry name" value="Ub_carboxyl-term_hydrolase"/>
</dbReference>
<dbReference type="GO" id="GO:0006508">
    <property type="term" value="P:proteolysis"/>
    <property type="evidence" value="ECO:0007669"/>
    <property type="project" value="UniProtKB-KW"/>
</dbReference>
<keyword evidence="12" id="KW-0539">Nucleus</keyword>
<dbReference type="GO" id="GO:0008270">
    <property type="term" value="F:zinc ion binding"/>
    <property type="evidence" value="ECO:0007669"/>
    <property type="project" value="UniProtKB-KW"/>
</dbReference>
<comment type="subcellular location">
    <subcellularLocation>
        <location evidence="2">Nucleus</location>
    </subcellularLocation>
</comment>
<dbReference type="SUPFAM" id="SSF57850">
    <property type="entry name" value="RING/U-box"/>
    <property type="match status" value="1"/>
</dbReference>
<feature type="compositionally biased region" description="Low complexity" evidence="16">
    <location>
        <begin position="321"/>
        <end position="343"/>
    </location>
</feature>
<dbReference type="InterPro" id="IPR038765">
    <property type="entry name" value="Papain-like_cys_pep_sf"/>
</dbReference>
<accession>A0AAN9VIL6</accession>
<evidence type="ECO:0000256" key="14">
    <source>
        <dbReference type="PROSITE-ProRule" id="PRU00502"/>
    </source>
</evidence>
<dbReference type="InterPro" id="IPR013083">
    <property type="entry name" value="Znf_RING/FYVE/PHD"/>
</dbReference>
<dbReference type="InterPro" id="IPR001607">
    <property type="entry name" value="Znf_UBP"/>
</dbReference>
<evidence type="ECO:0000256" key="12">
    <source>
        <dbReference type="ARBA" id="ARBA00023242"/>
    </source>
</evidence>
<dbReference type="SUPFAM" id="SSF54001">
    <property type="entry name" value="Cysteine proteinases"/>
    <property type="match status" value="1"/>
</dbReference>
<keyword evidence="3 15" id="KW-0645">Protease</keyword>
<dbReference type="GO" id="GO:0016579">
    <property type="term" value="P:protein deubiquitination"/>
    <property type="evidence" value="ECO:0007669"/>
    <property type="project" value="InterPro"/>
</dbReference>
<evidence type="ECO:0000256" key="6">
    <source>
        <dbReference type="ARBA" id="ARBA00022786"/>
    </source>
</evidence>
<evidence type="ECO:0000256" key="7">
    <source>
        <dbReference type="ARBA" id="ARBA00022801"/>
    </source>
</evidence>
<keyword evidence="20" id="KW-1185">Reference proteome</keyword>
<dbReference type="GO" id="GO:0004843">
    <property type="term" value="F:cysteine-type deubiquitinase activity"/>
    <property type="evidence" value="ECO:0007669"/>
    <property type="project" value="UniProtKB-UniRule"/>
</dbReference>
<proteinExistence type="inferred from homology"/>
<protein>
    <recommendedName>
        <fullName evidence="15">Ubiquitin carboxyl-terminal hydrolase</fullName>
        <ecNumber evidence="15">3.4.19.12</ecNumber>
    </recommendedName>
</protein>
<evidence type="ECO:0000259" key="18">
    <source>
        <dbReference type="PROSITE" id="PS50271"/>
    </source>
</evidence>
<dbReference type="PROSITE" id="PS50235">
    <property type="entry name" value="USP_3"/>
    <property type="match status" value="1"/>
</dbReference>
<dbReference type="AlphaFoldDB" id="A0AAN9VIL6"/>
<dbReference type="PANTHER" id="PTHR21646">
    <property type="entry name" value="UBIQUITIN CARBOXYL-TERMINAL HYDROLASE"/>
    <property type="match status" value="1"/>
</dbReference>
<dbReference type="PROSITE" id="PS00973">
    <property type="entry name" value="USP_2"/>
    <property type="match status" value="1"/>
</dbReference>
<feature type="domain" description="UBP-type" evidence="18">
    <location>
        <begin position="4"/>
        <end position="121"/>
    </location>
</feature>
<evidence type="ECO:0000256" key="10">
    <source>
        <dbReference type="ARBA" id="ARBA00023015"/>
    </source>
</evidence>
<dbReference type="GO" id="GO:0005634">
    <property type="term" value="C:nucleus"/>
    <property type="evidence" value="ECO:0007669"/>
    <property type="project" value="UniProtKB-SubCell"/>
</dbReference>
<evidence type="ECO:0000256" key="4">
    <source>
        <dbReference type="ARBA" id="ARBA00022723"/>
    </source>
</evidence>
<dbReference type="Pfam" id="PF00443">
    <property type="entry name" value="UCH"/>
    <property type="match status" value="1"/>
</dbReference>
<evidence type="ECO:0000256" key="8">
    <source>
        <dbReference type="ARBA" id="ARBA00022807"/>
    </source>
</evidence>
<evidence type="ECO:0000256" key="5">
    <source>
        <dbReference type="ARBA" id="ARBA00022771"/>
    </source>
</evidence>
<sequence length="507" mass="57935">MSEHGCIHLSNFKAAKGTQPYKVIYAYFVACTSTEARKRKAFSCYCYICRCLGPRLHSCLHCIFFGCFVSGHIQEHAKSKKHFLAVELTYGMVMCFQCGDYIYDRELTDIANERDAKASKALGLPISYRSWEPSANEIELLRLHPRRRRVIENSTIGLRGLINLGNTCFMNCIVQALTHTPLLRDFFLADKHQCQFRDQPGSCLVCEVSRLFQEFYSGNKAPLILHRLLHMIWTHAHHLAGYEQQDAHEFFIATLNVLHRHCKGSSAHTHSSPEHCNCIIDQIFTGGLQSDVVCQACNGVSTTIDPFWDISLDLATDIPTSSSESNDSGQKSSESSQKSNEQEPTSLIDCLTRFTRPEHLGSSAKIKCSNCQSYQESTKQLTMKKLPVVASFHLKRFKHSSRFHKISTYVAFPEHLDMTPFMSHYRNMNNGHCGNTFNLLPDNRYSLFAVINHLGTLDGGHYTAFIRQQQNHWFKCDDHLITKANIQEVLDSEGYLLFYHKQFLEYE</sequence>
<dbReference type="InterPro" id="IPR028889">
    <property type="entry name" value="USP"/>
</dbReference>
<evidence type="ECO:0000256" key="11">
    <source>
        <dbReference type="ARBA" id="ARBA00023163"/>
    </source>
</evidence>